<dbReference type="PANTHER" id="PTHR35732:SF1">
    <property type="entry name" value="OS10G0545100 PROTEIN"/>
    <property type="match status" value="1"/>
</dbReference>
<protein>
    <submittedName>
        <fullName evidence="1">Uncharacterized protein</fullName>
    </submittedName>
</protein>
<accession>A0A8T2Y9U7</accession>
<dbReference type="PANTHER" id="PTHR35732">
    <property type="entry name" value="OS10G0545100 PROTEIN"/>
    <property type="match status" value="1"/>
</dbReference>
<dbReference type="EMBL" id="JACEGQ020000008">
    <property type="protein sequence ID" value="KAH8501772.1"/>
    <property type="molecule type" value="Genomic_DNA"/>
</dbReference>
<evidence type="ECO:0000313" key="1">
    <source>
        <dbReference type="EMBL" id="KAH8501772.1"/>
    </source>
</evidence>
<proteinExistence type="predicted"/>
<evidence type="ECO:0000313" key="2">
    <source>
        <dbReference type="Proteomes" id="UP000807159"/>
    </source>
</evidence>
<sequence length="109" mass="12358">MDEDSKFVPLNEEDSAFGPPALLLLGFEVEEAVKIRELLKELDGEFLKVIFGTEDMIPRSLWEAMNTSQTNLETVKVGFLNMLPPAACSYSCLFMMHLAIWGWLNTWVS</sequence>
<reference evidence="1" key="1">
    <citation type="journal article" date="2021" name="J. Hered.">
        <title>Genome Assembly of Salicaceae Populus deltoides (Eastern Cottonwood) I-69 Based on Nanopore Sequencing and Hi-C Technologies.</title>
        <authorList>
            <person name="Bai S."/>
            <person name="Wu H."/>
            <person name="Zhang J."/>
            <person name="Pan Z."/>
            <person name="Zhao W."/>
            <person name="Li Z."/>
            <person name="Tong C."/>
        </authorList>
    </citation>
    <scope>NUCLEOTIDE SEQUENCE</scope>
    <source>
        <tissue evidence="1">Leaf</tissue>
    </source>
</reference>
<comment type="caution">
    <text evidence="1">The sequence shown here is derived from an EMBL/GenBank/DDBJ whole genome shotgun (WGS) entry which is preliminary data.</text>
</comment>
<name>A0A8T2Y9U7_POPDE</name>
<keyword evidence="2" id="KW-1185">Reference proteome</keyword>
<gene>
    <name evidence="1" type="ORF">H0E87_016524</name>
</gene>
<dbReference type="AlphaFoldDB" id="A0A8T2Y9U7"/>
<organism evidence="1 2">
    <name type="scientific">Populus deltoides</name>
    <name type="common">Eastern poplar</name>
    <name type="synonym">Eastern cottonwood</name>
    <dbReference type="NCBI Taxonomy" id="3696"/>
    <lineage>
        <taxon>Eukaryota</taxon>
        <taxon>Viridiplantae</taxon>
        <taxon>Streptophyta</taxon>
        <taxon>Embryophyta</taxon>
        <taxon>Tracheophyta</taxon>
        <taxon>Spermatophyta</taxon>
        <taxon>Magnoliopsida</taxon>
        <taxon>eudicotyledons</taxon>
        <taxon>Gunneridae</taxon>
        <taxon>Pentapetalae</taxon>
        <taxon>rosids</taxon>
        <taxon>fabids</taxon>
        <taxon>Malpighiales</taxon>
        <taxon>Salicaceae</taxon>
        <taxon>Saliceae</taxon>
        <taxon>Populus</taxon>
    </lineage>
</organism>
<dbReference type="Proteomes" id="UP000807159">
    <property type="component" value="Chromosome 8"/>
</dbReference>